<proteinExistence type="predicted"/>
<sequence length="311" mass="35547">MGTALHQTEIGGTAWLVIHGRMHSLPRPMGMRGCHGKLCTNLATTQVIRTSEHADGRDPRPVTEVYDELSSNASTILDTPRTFQRGGRPGTMYNSRSRRYPRHPPRRQDLRLSAEQTRTKSGAHFLMYHLLTSDIFNFVIEADVRLLVQKRGFQLDSTTFLCDFETALIPAIQGNFSNTQMQGCFFHFCQIEAESGNADGISIFAGEPCTPGFEILDVGISCQVEAFFQYFQREWLLDAKFRFVMSMVWLCRRPPTIWKFLQLVIDEQGKTETVVRQMDDCWGRGSVRRSAAYGVRQRRCHSFHIFAPVRL</sequence>
<organism evidence="2 3">
    <name type="scientific">Trichinella nelsoni</name>
    <dbReference type="NCBI Taxonomy" id="6336"/>
    <lineage>
        <taxon>Eukaryota</taxon>
        <taxon>Metazoa</taxon>
        <taxon>Ecdysozoa</taxon>
        <taxon>Nematoda</taxon>
        <taxon>Enoplea</taxon>
        <taxon>Dorylaimia</taxon>
        <taxon>Trichinellida</taxon>
        <taxon>Trichinellidae</taxon>
        <taxon>Trichinella</taxon>
    </lineage>
</organism>
<gene>
    <name evidence="2" type="ORF">T07_7969</name>
</gene>
<keyword evidence="3" id="KW-1185">Reference proteome</keyword>
<dbReference type="Proteomes" id="UP000054630">
    <property type="component" value="Unassembled WGS sequence"/>
</dbReference>
<evidence type="ECO:0000256" key="1">
    <source>
        <dbReference type="SAM" id="MobiDB-lite"/>
    </source>
</evidence>
<protein>
    <submittedName>
        <fullName evidence="2">Uncharacterized protein</fullName>
    </submittedName>
</protein>
<evidence type="ECO:0000313" key="2">
    <source>
        <dbReference type="EMBL" id="KRX26763.1"/>
    </source>
</evidence>
<feature type="region of interest" description="Disordered" evidence="1">
    <location>
        <begin position="82"/>
        <end position="106"/>
    </location>
</feature>
<dbReference type="AlphaFoldDB" id="A0A0V0SJG2"/>
<accession>A0A0V0SJG2</accession>
<evidence type="ECO:0000313" key="3">
    <source>
        <dbReference type="Proteomes" id="UP000054630"/>
    </source>
</evidence>
<dbReference type="EMBL" id="JYDL01000006">
    <property type="protein sequence ID" value="KRX26763.1"/>
    <property type="molecule type" value="Genomic_DNA"/>
</dbReference>
<feature type="compositionally biased region" description="Basic residues" evidence="1">
    <location>
        <begin position="96"/>
        <end position="105"/>
    </location>
</feature>
<reference evidence="2 3" key="1">
    <citation type="submission" date="2015-01" db="EMBL/GenBank/DDBJ databases">
        <title>Evolution of Trichinella species and genotypes.</title>
        <authorList>
            <person name="Korhonen P.K."/>
            <person name="Edoardo P."/>
            <person name="Giuseppe L.R."/>
            <person name="Gasser R.B."/>
        </authorList>
    </citation>
    <scope>NUCLEOTIDE SEQUENCE [LARGE SCALE GENOMIC DNA]</scope>
    <source>
        <strain evidence="2">ISS37</strain>
    </source>
</reference>
<dbReference type="OrthoDB" id="5844348at2759"/>
<comment type="caution">
    <text evidence="2">The sequence shown here is derived from an EMBL/GenBank/DDBJ whole genome shotgun (WGS) entry which is preliminary data.</text>
</comment>
<name>A0A0V0SJG2_9BILA</name>